<dbReference type="RefSeq" id="WP_160224118.1">
    <property type="nucleotide sequence ID" value="NZ_CP029149.1"/>
</dbReference>
<organism evidence="1 2">
    <name type="scientific">Bergeyella cardium</name>
    <dbReference type="NCBI Taxonomy" id="1585976"/>
    <lineage>
        <taxon>Bacteria</taxon>
        <taxon>Pseudomonadati</taxon>
        <taxon>Bacteroidota</taxon>
        <taxon>Flavobacteriia</taxon>
        <taxon>Flavobacteriales</taxon>
        <taxon>Weeksellaceae</taxon>
        <taxon>Bergeyella</taxon>
    </lineage>
</organism>
<sequence>MKRILLIILASILLTGCEERDRDKGVNPNILPEATQKGANTAGCKVDGKVWVVSRNYIPKIGGGGTYVEKNGGYEIVRLNVRKVFDEGSQLYIKIYTDSVKINKNIYL</sequence>
<accession>A0A6P1QW96</accession>
<dbReference type="EMBL" id="CP029149">
    <property type="protein sequence ID" value="QHN65253.1"/>
    <property type="molecule type" value="Genomic_DNA"/>
</dbReference>
<gene>
    <name evidence="1" type="ORF">DBX24_04765</name>
</gene>
<proteinExistence type="predicted"/>
<dbReference type="Proteomes" id="UP000464318">
    <property type="component" value="Chromosome"/>
</dbReference>
<keyword evidence="2" id="KW-1185">Reference proteome</keyword>
<evidence type="ECO:0000313" key="2">
    <source>
        <dbReference type="Proteomes" id="UP000464318"/>
    </source>
</evidence>
<name>A0A6P1QW96_9FLAO</name>
<protein>
    <submittedName>
        <fullName evidence="1">Uncharacterized protein</fullName>
    </submittedName>
</protein>
<reference evidence="1 2" key="1">
    <citation type="submission" date="2018-04" db="EMBL/GenBank/DDBJ databases">
        <title>Characteristic and Complete Genome Sequencing of A Novel Member of Infective Endocarditis Causative Bacteria: Bergeyella cardium QL-PH.</title>
        <authorList>
            <person name="Pan H."/>
            <person name="Sun E."/>
            <person name="Zhang Y."/>
        </authorList>
    </citation>
    <scope>NUCLEOTIDE SEQUENCE [LARGE SCALE GENOMIC DNA]</scope>
    <source>
        <strain evidence="1 2">HPQL</strain>
    </source>
</reference>
<dbReference type="PROSITE" id="PS51257">
    <property type="entry name" value="PROKAR_LIPOPROTEIN"/>
    <property type="match status" value="1"/>
</dbReference>
<dbReference type="KEGG" id="bcad:DBX24_04765"/>
<evidence type="ECO:0000313" key="1">
    <source>
        <dbReference type="EMBL" id="QHN65253.1"/>
    </source>
</evidence>
<dbReference type="AlphaFoldDB" id="A0A6P1QW96"/>
<dbReference type="OrthoDB" id="881763at2"/>